<evidence type="ECO:0000256" key="3">
    <source>
        <dbReference type="ARBA" id="ARBA00022525"/>
    </source>
</evidence>
<dbReference type="InterPro" id="IPR002502">
    <property type="entry name" value="Amidase_domain"/>
</dbReference>
<dbReference type="GO" id="GO:0009253">
    <property type="term" value="P:peptidoglycan catabolic process"/>
    <property type="evidence" value="ECO:0007669"/>
    <property type="project" value="InterPro"/>
</dbReference>
<proteinExistence type="inferred from homology"/>
<dbReference type="CDD" id="cd06583">
    <property type="entry name" value="PGRP"/>
    <property type="match status" value="2"/>
</dbReference>
<evidence type="ECO:0000313" key="10">
    <source>
        <dbReference type="Proteomes" id="UP000268350"/>
    </source>
</evidence>
<dbReference type="GO" id="GO:0008745">
    <property type="term" value="F:N-acetylmuramoyl-L-alanine amidase activity"/>
    <property type="evidence" value="ECO:0007669"/>
    <property type="project" value="InterPro"/>
</dbReference>
<accession>A0A3B0KNK7</accession>
<feature type="domain" description="Peptidoglycan recognition protein family" evidence="8">
    <location>
        <begin position="27"/>
        <end position="170"/>
    </location>
</feature>
<dbReference type="SMART" id="SM00701">
    <property type="entry name" value="PGRP"/>
    <property type="match status" value="2"/>
</dbReference>
<dbReference type="PANTHER" id="PTHR11022">
    <property type="entry name" value="PEPTIDOGLYCAN RECOGNITION PROTEIN"/>
    <property type="match status" value="1"/>
</dbReference>
<evidence type="ECO:0000256" key="1">
    <source>
        <dbReference type="ARBA" id="ARBA00004613"/>
    </source>
</evidence>
<feature type="signal peptide" evidence="6">
    <location>
        <begin position="1"/>
        <end position="19"/>
    </location>
</feature>
<evidence type="ECO:0000259" key="7">
    <source>
        <dbReference type="SMART" id="SM00644"/>
    </source>
</evidence>
<evidence type="ECO:0000256" key="6">
    <source>
        <dbReference type="SAM" id="SignalP"/>
    </source>
</evidence>
<feature type="domain" description="Peptidoglycan recognition protein family" evidence="8">
    <location>
        <begin position="208"/>
        <end position="351"/>
    </location>
</feature>
<dbReference type="GO" id="GO:0045087">
    <property type="term" value="P:innate immune response"/>
    <property type="evidence" value="ECO:0007669"/>
    <property type="project" value="UniProtKB-KW"/>
</dbReference>
<dbReference type="GO" id="GO:0008270">
    <property type="term" value="F:zinc ion binding"/>
    <property type="evidence" value="ECO:0007669"/>
    <property type="project" value="InterPro"/>
</dbReference>
<dbReference type="InterPro" id="IPR036505">
    <property type="entry name" value="Amidase/PGRP_sf"/>
</dbReference>
<dbReference type="OMA" id="SVYTIGW"/>
<dbReference type="OrthoDB" id="10001926at2759"/>
<keyword evidence="3" id="KW-0964">Secreted</keyword>
<evidence type="ECO:0000313" key="9">
    <source>
        <dbReference type="EMBL" id="SPP85408.1"/>
    </source>
</evidence>
<gene>
    <name evidence="9" type="ORF">DGUA_6G015342</name>
</gene>
<keyword evidence="6" id="KW-0732">Signal</keyword>
<reference evidence="10" key="1">
    <citation type="submission" date="2018-01" db="EMBL/GenBank/DDBJ databases">
        <authorList>
            <person name="Alioto T."/>
            <person name="Alioto T."/>
        </authorList>
    </citation>
    <scope>NUCLEOTIDE SEQUENCE [LARGE SCALE GENOMIC DNA]</scope>
</reference>
<keyword evidence="10" id="KW-1185">Reference proteome</keyword>
<dbReference type="Gene3D" id="3.40.80.10">
    <property type="entry name" value="Peptidoglycan recognition protein-like"/>
    <property type="match status" value="2"/>
</dbReference>
<comment type="subcellular location">
    <subcellularLocation>
        <location evidence="1">Secreted</location>
    </subcellularLocation>
</comment>
<dbReference type="InterPro" id="IPR006619">
    <property type="entry name" value="PGRP_domain_met/bac"/>
</dbReference>
<dbReference type="InterPro" id="IPR015510">
    <property type="entry name" value="PGRP"/>
</dbReference>
<keyword evidence="4" id="KW-0399">Innate immunity</keyword>
<protein>
    <submittedName>
        <fullName evidence="9">Blast:Peptidoglycan-recognition protein LF</fullName>
    </submittedName>
</protein>
<evidence type="ECO:0000256" key="2">
    <source>
        <dbReference type="ARBA" id="ARBA00007553"/>
    </source>
</evidence>
<dbReference type="PANTHER" id="PTHR11022:SF41">
    <property type="entry name" value="PEPTIDOGLYCAN-RECOGNITION PROTEIN LC-RELATED"/>
    <property type="match status" value="1"/>
</dbReference>
<feature type="chain" id="PRO_5017378125" evidence="6">
    <location>
        <begin position="20"/>
        <end position="373"/>
    </location>
</feature>
<dbReference type="STRING" id="7266.A0A3B0KNK7"/>
<feature type="domain" description="N-acetylmuramoyl-L-alanine amidase" evidence="7">
    <location>
        <begin position="39"/>
        <end position="176"/>
    </location>
</feature>
<evidence type="ECO:0000259" key="8">
    <source>
        <dbReference type="SMART" id="SM00701"/>
    </source>
</evidence>
<keyword evidence="5" id="KW-0391">Immunity</keyword>
<dbReference type="EMBL" id="OUUW01000009">
    <property type="protein sequence ID" value="SPP85408.1"/>
    <property type="molecule type" value="Genomic_DNA"/>
</dbReference>
<name>A0A3B0KNK7_DROGU</name>
<comment type="similarity">
    <text evidence="2">Belongs to the N-acetylmuramoyl-L-alanine amidase 2 family.</text>
</comment>
<dbReference type="Pfam" id="PF01510">
    <property type="entry name" value="Amidase_2"/>
    <property type="match status" value="2"/>
</dbReference>
<organism evidence="9 10">
    <name type="scientific">Drosophila guanche</name>
    <name type="common">Fruit fly</name>
    <dbReference type="NCBI Taxonomy" id="7266"/>
    <lineage>
        <taxon>Eukaryota</taxon>
        <taxon>Metazoa</taxon>
        <taxon>Ecdysozoa</taxon>
        <taxon>Arthropoda</taxon>
        <taxon>Hexapoda</taxon>
        <taxon>Insecta</taxon>
        <taxon>Pterygota</taxon>
        <taxon>Neoptera</taxon>
        <taxon>Endopterygota</taxon>
        <taxon>Diptera</taxon>
        <taxon>Brachycera</taxon>
        <taxon>Muscomorpha</taxon>
        <taxon>Ephydroidea</taxon>
        <taxon>Drosophilidae</taxon>
        <taxon>Drosophila</taxon>
        <taxon>Sophophora</taxon>
    </lineage>
</organism>
<dbReference type="GO" id="GO:0005576">
    <property type="term" value="C:extracellular region"/>
    <property type="evidence" value="ECO:0007669"/>
    <property type="project" value="UniProtKB-SubCell"/>
</dbReference>
<dbReference type="SMART" id="SM00644">
    <property type="entry name" value="Ami_2"/>
    <property type="match status" value="1"/>
</dbReference>
<sequence>MSHCIFISTLIHSFLSAEADIVTDGALELIKIKDWGGMPTRGKPDLLKLPVSRVIISHTASEGCESLEVCSYRARVTQSYHMDSFNWDQVGYNFMVGGDGRVYEGRGWDIQGAHALRHNRDSIGITFMGSFDKIKPTAAQLRACQLLIEEGVRLKKLKPDYKLYAHRQLVATKSPGDEVYKIIKTWPHWEDSPHSLPDQDNIGGGLILRFVHRQAWLAQPPQKTLPDLTLPVSLVIVLPTNSDNCTTQAQCVLRVRLRQTFDIESLQEDDIAFNFVLGGDGNVYVGRGWDQVGAHMSGYNTRSLSFAYIGSFQNQKPSAKQLSVTKLLLERGVSLGKISPNYRLTGASKLEPSITEYKAEQLYQSFGNWSHWS</sequence>
<dbReference type="SUPFAM" id="SSF55846">
    <property type="entry name" value="N-acetylmuramoyl-L-alanine amidase-like"/>
    <property type="match status" value="2"/>
</dbReference>
<dbReference type="FunFam" id="3.40.80.10:FF:000001">
    <property type="entry name" value="Peptidoglycan recognition protein 1"/>
    <property type="match status" value="1"/>
</dbReference>
<dbReference type="AlphaFoldDB" id="A0A3B0KNK7"/>
<dbReference type="Proteomes" id="UP000268350">
    <property type="component" value="Unassembled WGS sequence"/>
</dbReference>
<evidence type="ECO:0000256" key="4">
    <source>
        <dbReference type="ARBA" id="ARBA00022588"/>
    </source>
</evidence>
<evidence type="ECO:0000256" key="5">
    <source>
        <dbReference type="ARBA" id="ARBA00022859"/>
    </source>
</evidence>